<dbReference type="GeneID" id="58228035"/>
<dbReference type="InterPro" id="IPR043129">
    <property type="entry name" value="ATPase_NBD"/>
</dbReference>
<evidence type="ECO:0000313" key="2">
    <source>
        <dbReference type="EMBL" id="KJZ00260.1"/>
    </source>
</evidence>
<dbReference type="CDD" id="cd23763">
    <property type="entry name" value="ASKHA_ATPase_ROK"/>
    <property type="match status" value="1"/>
</dbReference>
<accession>A0A0F4PYT1</accession>
<organism evidence="2 3">
    <name type="scientific">Pseudoalteromonas ruthenica</name>
    <dbReference type="NCBI Taxonomy" id="151081"/>
    <lineage>
        <taxon>Bacteria</taxon>
        <taxon>Pseudomonadati</taxon>
        <taxon>Pseudomonadota</taxon>
        <taxon>Gammaproteobacteria</taxon>
        <taxon>Alteromonadales</taxon>
        <taxon>Pseudoalteromonadaceae</taxon>
        <taxon>Pseudoalteromonas</taxon>
    </lineage>
</organism>
<dbReference type="RefSeq" id="WP_045980160.1">
    <property type="nucleotide sequence ID" value="NZ_JXXY01000015.1"/>
</dbReference>
<dbReference type="eggNOG" id="COG1940">
    <property type="taxonomic scope" value="Bacteria"/>
</dbReference>
<dbReference type="Pfam" id="PF00480">
    <property type="entry name" value="ROK"/>
    <property type="match status" value="1"/>
</dbReference>
<dbReference type="PATRIC" id="fig|151081.8.peg.3061"/>
<comment type="caution">
    <text evidence="2">The sequence shown here is derived from an EMBL/GenBank/DDBJ whole genome shotgun (WGS) entry which is preliminary data.</text>
</comment>
<keyword evidence="3" id="KW-1185">Reference proteome</keyword>
<sequence length="288" mass="31066">MKNVVCIDLGGTKALAARVDGVNLSAPIRRAVPYQGEKEQINAFVLELVRSTIDEHSQGIAIGVPSMVEMQSGRVLETVNIPSWHNVALQQLLQTHFELPVVVHNDANCFAMGEYCYGGHQVQNLVGVCLGTGFGAGIVIDGTLYSGKHAAAGEFGSFPYRDGIIEHYTSGQFFKRQGLEGGEQALLAQQGDAHAKALFAELGTHIGYALAQVMLAFDPDKVVLGGSVARSYSLFAETMRHALSNQAHPILVKALQISPGQLEYAPLLGAYALFERHTHLPHKEVYCA</sequence>
<dbReference type="Proteomes" id="UP000033664">
    <property type="component" value="Unassembled WGS sequence"/>
</dbReference>
<dbReference type="PANTHER" id="PTHR18964:SF149">
    <property type="entry name" value="BIFUNCTIONAL UDP-N-ACETYLGLUCOSAMINE 2-EPIMERASE_N-ACETYLMANNOSAMINE KINASE"/>
    <property type="match status" value="1"/>
</dbReference>
<dbReference type="SUPFAM" id="SSF53067">
    <property type="entry name" value="Actin-like ATPase domain"/>
    <property type="match status" value="1"/>
</dbReference>
<protein>
    <submittedName>
        <fullName evidence="2">ROK family transcriptional regulator</fullName>
    </submittedName>
</protein>
<reference evidence="2 3" key="1">
    <citation type="journal article" date="2015" name="BMC Genomics">
        <title>Genome mining reveals unlocked bioactive potential of marine Gram-negative bacteria.</title>
        <authorList>
            <person name="Machado H."/>
            <person name="Sonnenschein E.C."/>
            <person name="Melchiorsen J."/>
            <person name="Gram L."/>
        </authorList>
    </citation>
    <scope>NUCLEOTIDE SEQUENCE [LARGE SCALE GENOMIC DNA]</scope>
    <source>
        <strain evidence="2 3">S3137</strain>
    </source>
</reference>
<evidence type="ECO:0000256" key="1">
    <source>
        <dbReference type="ARBA" id="ARBA00006479"/>
    </source>
</evidence>
<name>A0A0F4PYT1_9GAMM</name>
<dbReference type="InterPro" id="IPR000600">
    <property type="entry name" value="ROK"/>
</dbReference>
<dbReference type="AlphaFoldDB" id="A0A0F4PYT1"/>
<dbReference type="OrthoDB" id="9810372at2"/>
<dbReference type="EMBL" id="JXXZ01000006">
    <property type="protein sequence ID" value="KJZ00260.1"/>
    <property type="molecule type" value="Genomic_DNA"/>
</dbReference>
<dbReference type="PANTHER" id="PTHR18964">
    <property type="entry name" value="ROK (REPRESSOR, ORF, KINASE) FAMILY"/>
    <property type="match status" value="1"/>
</dbReference>
<comment type="similarity">
    <text evidence="1">Belongs to the ROK (NagC/XylR) family.</text>
</comment>
<evidence type="ECO:0000313" key="3">
    <source>
        <dbReference type="Proteomes" id="UP000033664"/>
    </source>
</evidence>
<proteinExistence type="inferred from homology"/>
<gene>
    <name evidence="2" type="ORF">TW72_05975</name>
</gene>
<dbReference type="Gene3D" id="3.30.420.40">
    <property type="match status" value="2"/>
</dbReference>